<protein>
    <submittedName>
        <fullName evidence="1">Uncharacterized protein</fullName>
    </submittedName>
</protein>
<dbReference type="KEGG" id="ego:BBD34_14680"/>
<sequence length="212" mass="23192">MIPIIITGTGLFSNQFHAQLISGDNTEPVGNDPKGKFMIYGALNYNLTDNGNGKSSGFWGTSVDGGMPIGIGYYLNNNNLIGVNYSYASHRLDGKTILRQNETGIWYSTALPLGKYFALIGQADASYVWGERLLRDGIESLGMQDFSGYRLKLYPMLAIFAGRGWTLRFKFAEMSLLQTKAKGEGWRNSYVAGIGATSLGVGVSKDFGGRRR</sequence>
<dbReference type="EMBL" id="MAIC01000007">
    <property type="protein sequence ID" value="OPB78951.1"/>
    <property type="molecule type" value="Genomic_DNA"/>
</dbReference>
<gene>
    <name evidence="1" type="ORF">BAY32_18975</name>
    <name evidence="2" type="ORF">BB021_17085</name>
</gene>
<name>A0AAJ3TQT6_9FLAO</name>
<dbReference type="AlphaFoldDB" id="A0AAJ3TQT6"/>
<proteinExistence type="predicted"/>
<dbReference type="Proteomes" id="UP000190816">
    <property type="component" value="Unassembled WGS sequence"/>
</dbReference>
<evidence type="ECO:0000313" key="1">
    <source>
        <dbReference type="EMBL" id="OPB78951.1"/>
    </source>
</evidence>
<evidence type="ECO:0000313" key="4">
    <source>
        <dbReference type="Proteomes" id="UP000190816"/>
    </source>
</evidence>
<evidence type="ECO:0000313" key="2">
    <source>
        <dbReference type="EMBL" id="OPB91640.1"/>
    </source>
</evidence>
<reference evidence="1 4" key="1">
    <citation type="submission" date="2016-06" db="EMBL/GenBank/DDBJ databases">
        <authorList>
            <person name="Nicholson A.C."/>
        </authorList>
    </citation>
    <scope>NUCLEOTIDE SEQUENCE [LARGE SCALE GENOMIC DNA]</scope>
    <source>
        <strain evidence="1 4">G4123</strain>
    </source>
</reference>
<reference evidence="2 3" key="2">
    <citation type="submission" date="2016-07" db="EMBL/GenBank/DDBJ databases">
        <title>Revisiting the Taxonomy of the Elizabethkingia Genus based on Whole-Genome Sequencing, Optical Mapping, and MALDI-TOF.</title>
        <authorList>
            <person name="Nicholson A.C."/>
        </authorList>
    </citation>
    <scope>NUCLEOTIDE SEQUENCE [LARGE SCALE GENOMIC DNA]</scope>
    <source>
        <strain evidence="2 3">C1558</strain>
    </source>
</reference>
<evidence type="ECO:0000313" key="3">
    <source>
        <dbReference type="Proteomes" id="UP000190016"/>
    </source>
</evidence>
<comment type="caution">
    <text evidence="1">The sequence shown here is derived from an EMBL/GenBank/DDBJ whole genome shotgun (WGS) entry which is preliminary data.</text>
</comment>
<dbReference type="EMBL" id="MBDS01000004">
    <property type="protein sequence ID" value="OPB91640.1"/>
    <property type="molecule type" value="Genomic_DNA"/>
</dbReference>
<accession>A0AAJ3TQT6</accession>
<organism evidence="1 4">
    <name type="scientific">Elizabethkingia ursingii</name>
    <dbReference type="NCBI Taxonomy" id="1756150"/>
    <lineage>
        <taxon>Bacteria</taxon>
        <taxon>Pseudomonadati</taxon>
        <taxon>Bacteroidota</taxon>
        <taxon>Flavobacteriia</taxon>
        <taxon>Flavobacteriales</taxon>
        <taxon>Weeksellaceae</taxon>
        <taxon>Elizabethkingia</taxon>
    </lineage>
</organism>
<keyword evidence="3" id="KW-1185">Reference proteome</keyword>
<dbReference type="Proteomes" id="UP000190016">
    <property type="component" value="Unassembled WGS sequence"/>
</dbReference>